<evidence type="ECO:0000313" key="3">
    <source>
        <dbReference type="Proteomes" id="UP000220840"/>
    </source>
</evidence>
<gene>
    <name evidence="2" type="ORF">CQ394_19510</name>
</gene>
<evidence type="ECO:0000313" key="2">
    <source>
        <dbReference type="EMBL" id="PEG29110.1"/>
    </source>
</evidence>
<reference evidence="2 3" key="1">
    <citation type="submission" date="2017-10" db="EMBL/GenBank/DDBJ databases">
        <title>Effective Description of Clostridium neonatale sp. nov. linked to necrotizing enterocolitis in neonates and a clarification of species assignable to the genus Clostridium (Prazmowski 1880) emend. Lawson and Rainey 2016.</title>
        <authorList>
            <person name="Bernard K."/>
            <person name="Burdz T."/>
            <person name="Wiebe D."/>
            <person name="Balcewich B."/>
            <person name="Alfa M."/>
            <person name="Bernier A.-M."/>
        </authorList>
    </citation>
    <scope>NUCLEOTIDE SEQUENCE [LARGE SCALE GENOMIC DNA]</scope>
    <source>
        <strain evidence="2 3">LCDC99A005</strain>
    </source>
</reference>
<dbReference type="InterPro" id="IPR011060">
    <property type="entry name" value="RibuloseP-bd_barrel"/>
</dbReference>
<dbReference type="STRING" id="137838.GCA_001458595_00300"/>
<dbReference type="Proteomes" id="UP000220840">
    <property type="component" value="Unassembled WGS sequence"/>
</dbReference>
<feature type="domain" description="DUF7916" evidence="1">
    <location>
        <begin position="10"/>
        <end position="302"/>
    </location>
</feature>
<keyword evidence="3" id="KW-1185">Reference proteome</keyword>
<dbReference type="SUPFAM" id="SSF51366">
    <property type="entry name" value="Ribulose-phoshate binding barrel"/>
    <property type="match status" value="1"/>
</dbReference>
<dbReference type="EMBL" id="PDCJ01000005">
    <property type="protein sequence ID" value="PEG29110.1"/>
    <property type="molecule type" value="Genomic_DNA"/>
</dbReference>
<accession>A0A2A7MC03</accession>
<dbReference type="InterPro" id="IPR057238">
    <property type="entry name" value="DUF7916"/>
</dbReference>
<dbReference type="OrthoDB" id="5581965at2"/>
<comment type="caution">
    <text evidence="2">The sequence shown here is derived from an EMBL/GenBank/DDBJ whole genome shotgun (WGS) entry which is preliminary data.</text>
</comment>
<evidence type="ECO:0000259" key="1">
    <source>
        <dbReference type="Pfam" id="PF25509"/>
    </source>
</evidence>
<organism evidence="2 3">
    <name type="scientific">Clostridium neonatale</name>
    <dbReference type="NCBI Taxonomy" id="137838"/>
    <lineage>
        <taxon>Bacteria</taxon>
        <taxon>Bacillati</taxon>
        <taxon>Bacillota</taxon>
        <taxon>Clostridia</taxon>
        <taxon>Eubacteriales</taxon>
        <taxon>Clostridiaceae</taxon>
        <taxon>Clostridium</taxon>
    </lineage>
</organism>
<proteinExistence type="predicted"/>
<protein>
    <submittedName>
        <fullName evidence="2">PEP phosphonomutase</fullName>
    </submittedName>
</protein>
<dbReference type="Pfam" id="PF25509">
    <property type="entry name" value="DUF7916"/>
    <property type="match status" value="1"/>
</dbReference>
<name>A0A2A7MC03_9CLOT</name>
<sequence>MEELVMKRLLDCDSSDFLSMTSKELKQSILAAEGRTICAEMVVSREPLMNGITNAEVARASGADLMLLNGFDLLNPQIGGLPQCNEPIKELKRLVGRPIGANIEPVDLNADMLESRLEIPEGRQCSEKTLQAAQELGLDFICLTGNPGTGVTNNAIVKAIELAKKHFSGLIIAGKMHGAGVNEPICDLKTIEEFIDAGADIILVPAVGTVPAFTEEQLISIVNCAHEKGALVLTAIGTSQEGSSSAVIEQFGLKNKVCGVDIQHIGDAGYSGLAPVENIFALSSSIRGIRHTLTMISRSINR</sequence>
<dbReference type="AlphaFoldDB" id="A0A2A7MC03"/>